<dbReference type="KEGG" id="scq:SCULI_v1c05880"/>
<accession>W6AGW3</accession>
<dbReference type="PATRIC" id="fig|1276246.3.peg.587"/>
<reference evidence="1 2" key="1">
    <citation type="journal article" date="2014" name="Genome Biol. Evol.">
        <title>Molecular evolution of the substrate utilization strategies and putative virulence factors in mosquito-associated Spiroplasma species.</title>
        <authorList>
            <person name="Chang T.H."/>
            <person name="Lo W.S."/>
            <person name="Ku C."/>
            <person name="Chen L.L."/>
            <person name="Kuo C.H."/>
        </authorList>
    </citation>
    <scope>NUCLEOTIDE SEQUENCE [LARGE SCALE GENOMIC DNA]</scope>
    <source>
        <strain evidence="1">AES-1</strain>
    </source>
</reference>
<protein>
    <submittedName>
        <fullName evidence="1">Uncharacterized protein</fullName>
    </submittedName>
</protein>
<dbReference type="RefSeq" id="WP_025363165.1">
    <property type="nucleotide sequence ID" value="NZ_CP006681.1"/>
</dbReference>
<dbReference type="HOGENOM" id="CLU_129322_0_0_14"/>
<dbReference type="AlphaFoldDB" id="W6AGW3"/>
<gene>
    <name evidence="1" type="ORF">SCULI_v1c05880</name>
</gene>
<dbReference type="Proteomes" id="UP000019267">
    <property type="component" value="Chromosome"/>
</dbReference>
<dbReference type="EMBL" id="CP006681">
    <property type="protein sequence ID" value="AHI52929.1"/>
    <property type="molecule type" value="Genomic_DNA"/>
</dbReference>
<keyword evidence="2" id="KW-1185">Reference proteome</keyword>
<name>W6AGW3_9MOLU</name>
<proteinExistence type="predicted"/>
<evidence type="ECO:0000313" key="2">
    <source>
        <dbReference type="Proteomes" id="UP000019267"/>
    </source>
</evidence>
<evidence type="ECO:0000313" key="1">
    <source>
        <dbReference type="EMBL" id="AHI52929.1"/>
    </source>
</evidence>
<dbReference type="OrthoDB" id="389603at2"/>
<organism evidence="1 2">
    <name type="scientific">Spiroplasma culicicola AES-1</name>
    <dbReference type="NCBI Taxonomy" id="1276246"/>
    <lineage>
        <taxon>Bacteria</taxon>
        <taxon>Bacillati</taxon>
        <taxon>Mycoplasmatota</taxon>
        <taxon>Mollicutes</taxon>
        <taxon>Entomoplasmatales</taxon>
        <taxon>Spiroplasmataceae</taxon>
        <taxon>Spiroplasma</taxon>
    </lineage>
</organism>
<sequence length="159" mass="19015">MIFTKNTFINQDLIIDNQIHFKIQYDINIKNKKLIPESFEYTHELRDQKEEDIIKEQGLTTIYYFFSIVKQKDFNDKRTIVLYPKENIEVIKTSRFEVDQSFFLARGVSENNAKKSTLIFNDRQKSYSQCLKELKRIYVGSEFNLAFYSQAIPKLINPY</sequence>
<dbReference type="STRING" id="1276246.SCULI_v1c05880"/>